<dbReference type="Gene3D" id="3.30.450.20">
    <property type="entry name" value="PAS domain"/>
    <property type="match status" value="1"/>
</dbReference>
<keyword evidence="1 3" id="KW-0472">Membrane</keyword>
<dbReference type="PIRSF" id="PIRSF026583">
    <property type="entry name" value="YybT"/>
    <property type="match status" value="1"/>
</dbReference>
<organism evidence="5 6">
    <name type="scientific">Candidatus Scybalomonas excrementavium</name>
    <dbReference type="NCBI Taxonomy" id="2840943"/>
    <lineage>
        <taxon>Bacteria</taxon>
        <taxon>Bacillati</taxon>
        <taxon>Bacillota</taxon>
        <taxon>Clostridia</taxon>
        <taxon>Lachnospirales</taxon>
        <taxon>Lachnospiraceae</taxon>
        <taxon>Lachnospiraceae incertae sedis</taxon>
        <taxon>Candidatus Scybalomonas</taxon>
    </lineage>
</organism>
<feature type="transmembrane region" description="Helical" evidence="3">
    <location>
        <begin position="28"/>
        <end position="45"/>
    </location>
</feature>
<dbReference type="GO" id="GO:0016787">
    <property type="term" value="F:hydrolase activity"/>
    <property type="evidence" value="ECO:0007669"/>
    <property type="project" value="UniProtKB-UniRule"/>
</dbReference>
<dbReference type="EC" id="3.1.4.-" evidence="1"/>
<evidence type="ECO:0000259" key="4">
    <source>
        <dbReference type="SMART" id="SM00267"/>
    </source>
</evidence>
<comment type="function">
    <text evidence="1">Has phosphodiesterase (PDE) activity against cyclic-di-AMP (c-di-AMP).</text>
</comment>
<keyword evidence="2" id="KW-0479">Metal-binding</keyword>
<feature type="binding site" evidence="2">
    <location>
        <position position="434"/>
    </location>
    <ligand>
        <name>Mn(2+)</name>
        <dbReference type="ChEBI" id="CHEBI:29035"/>
        <label>2</label>
    </ligand>
</feature>
<comment type="caution">
    <text evidence="5">The sequence shown here is derived from an EMBL/GenBank/DDBJ whole genome shotgun (WGS) entry which is preliminary data.</text>
</comment>
<comment type="subcellular location">
    <subcellularLocation>
        <location evidence="1">Cell membrane</location>
    </subcellularLocation>
</comment>
<protein>
    <recommendedName>
        <fullName evidence="1">Cyclic-di-AMP phosphodiesterase</fullName>
        <ecNumber evidence="1">3.1.4.-</ecNumber>
    </recommendedName>
</protein>
<dbReference type="Gene3D" id="3.10.310.30">
    <property type="match status" value="1"/>
</dbReference>
<feature type="binding site" evidence="2">
    <location>
        <position position="360"/>
    </location>
    <ligand>
        <name>Mn(2+)</name>
        <dbReference type="ChEBI" id="CHEBI:29035"/>
        <label>1</label>
    </ligand>
</feature>
<name>A0A9D9I1M7_9FIRM</name>
<dbReference type="PANTHER" id="PTHR47618">
    <property type="entry name" value="BIFUNCTIONAL OLIGORIBONUCLEASE AND PAP PHOSPHATASE NRNA"/>
    <property type="match status" value="1"/>
</dbReference>
<dbReference type="InterPro" id="IPR043128">
    <property type="entry name" value="Rev_trsase/Diguanyl_cyclase"/>
</dbReference>
<dbReference type="InterPro" id="IPR003156">
    <property type="entry name" value="DHHA1_dom"/>
</dbReference>
<gene>
    <name evidence="5" type="ORF">IAC13_06150</name>
</gene>
<dbReference type="SUPFAM" id="SSF64182">
    <property type="entry name" value="DHH phosphoesterases"/>
    <property type="match status" value="1"/>
</dbReference>
<dbReference type="Pfam" id="PF24898">
    <property type="entry name" value="GGDEF_GdpP"/>
    <property type="match status" value="1"/>
</dbReference>
<dbReference type="GO" id="GO:0005886">
    <property type="term" value="C:plasma membrane"/>
    <property type="evidence" value="ECO:0007669"/>
    <property type="project" value="UniProtKB-SubCell"/>
</dbReference>
<dbReference type="GO" id="GO:0046872">
    <property type="term" value="F:metal ion binding"/>
    <property type="evidence" value="ECO:0007669"/>
    <property type="project" value="UniProtKB-KW"/>
</dbReference>
<dbReference type="PANTHER" id="PTHR47618:SF2">
    <property type="entry name" value="CYCLIC-DI-AMP PHOSPHODIESTERASE GDPP"/>
    <property type="match status" value="1"/>
</dbReference>
<feature type="binding site" evidence="2">
    <location>
        <position position="513"/>
    </location>
    <ligand>
        <name>Mn(2+)</name>
        <dbReference type="ChEBI" id="CHEBI:29035"/>
        <label>2</label>
    </ligand>
</feature>
<sequence length="670" mass="76181">MPILSTIVLLFMVGILFTQSTEVGIIGLIFVLIYLGFILGYYIRIKPEILTELMGFALEQGQIQHQLLKSLELPYILCDMKGKIIWYNDAFHSMVTEEDWKRKHHIQQLFEELGKDQFPLEDDHKEIEIRYNSRHYSVKIRRVCEEELLEGVKTQEDTTVHVLDENTIFAFYFYDHTELQQYIKENKEQCLVAGLIYIDNYEEVLDSIEEVRQSLLVALIDRKINKYMQNVDAICKKIEKDKFIVVFKQKYLPQLQSTKFSILDEVRSINIGNDLAVTLSISIGINSQTYIQAYEEARLAMDLALGRGGDQAVVKNGDKISYYGGKTQVVEKSTRVKARVKAHALREIMETKDEVVIMGHRFPDVDSLGAALGIYRLAKTLNKRAHIVINEATISIRPIMNNFIDNESYEEDLFIDSAKAMAITKPSTLLVVVDVNRPSYTECKELLSLTKSIVVFDHHRQTNEVIENAVLSYIEPYASSSCEMVAEILQYIPDKPKLKPIEADAMYSGMIVDTDTFVTKTGVRTFEAAAFLKRNGADVVRVRKMFRNSMESYKLRAEVIRQAEVYLDEFAISVLPSSGVDSPNVLAAQAANELLDIEGIRASFVMTEIGRQIFISARSIDDVNVQIIMEQLGGGGHLNVAGAQLNDISVEETIWKLKQILETMKTEGDI</sequence>
<dbReference type="Gene3D" id="3.30.70.270">
    <property type="match status" value="1"/>
</dbReference>
<dbReference type="SMART" id="SM00267">
    <property type="entry name" value="GGDEF"/>
    <property type="match status" value="1"/>
</dbReference>
<feature type="binding site" evidence="2">
    <location>
        <position position="434"/>
    </location>
    <ligand>
        <name>Mn(2+)</name>
        <dbReference type="ChEBI" id="CHEBI:29035"/>
        <label>1</label>
    </ligand>
</feature>
<keyword evidence="1" id="KW-1003">Cell membrane</keyword>
<dbReference type="Gene3D" id="3.90.1640.10">
    <property type="entry name" value="inorganic pyrophosphatase (n-terminal core)"/>
    <property type="match status" value="1"/>
</dbReference>
<dbReference type="Proteomes" id="UP000823618">
    <property type="component" value="Unassembled WGS sequence"/>
</dbReference>
<comment type="cofactor">
    <cofactor evidence="2">
        <name>Mn(2+)</name>
        <dbReference type="ChEBI" id="CHEBI:29035"/>
    </cofactor>
    <text evidence="2">For phosphodiesterase activity, probably binds 2 Mn(2+) per subunit.</text>
</comment>
<feature type="domain" description="GGDEF" evidence="4">
    <location>
        <begin position="145"/>
        <end position="315"/>
    </location>
</feature>
<dbReference type="GO" id="GO:0003676">
    <property type="term" value="F:nucleic acid binding"/>
    <property type="evidence" value="ECO:0007669"/>
    <property type="project" value="UniProtKB-UniRule"/>
</dbReference>
<dbReference type="InterPro" id="IPR000160">
    <property type="entry name" value="GGDEF_dom"/>
</dbReference>
<evidence type="ECO:0000256" key="3">
    <source>
        <dbReference type="SAM" id="Phobius"/>
    </source>
</evidence>
<dbReference type="Pfam" id="PF01368">
    <property type="entry name" value="DHH"/>
    <property type="match status" value="1"/>
</dbReference>
<comment type="similarity">
    <text evidence="1">Belongs to the GdpP/PdeA phosphodiesterase family.</text>
</comment>
<dbReference type="FunFam" id="3.90.1640.10:FF:000002">
    <property type="entry name" value="Cyclic-di-AMP phosphodiesterase"/>
    <property type="match status" value="1"/>
</dbReference>
<keyword evidence="3" id="KW-1133">Transmembrane helix</keyword>
<accession>A0A9D9I1M7</accession>
<feature type="binding site" evidence="2">
    <location>
        <position position="364"/>
    </location>
    <ligand>
        <name>Mn(2+)</name>
        <dbReference type="ChEBI" id="CHEBI:29035"/>
        <label>1</label>
    </ligand>
</feature>
<evidence type="ECO:0000256" key="1">
    <source>
        <dbReference type="PIRNR" id="PIRNR026583"/>
    </source>
</evidence>
<dbReference type="InterPro" id="IPR051319">
    <property type="entry name" value="Oligoribo/pAp-PDE_c-di-AMP_PDE"/>
</dbReference>
<dbReference type="EMBL" id="JADIML010000166">
    <property type="protein sequence ID" value="MBO8463498.1"/>
    <property type="molecule type" value="Genomic_DNA"/>
</dbReference>
<evidence type="ECO:0000313" key="6">
    <source>
        <dbReference type="Proteomes" id="UP000823618"/>
    </source>
</evidence>
<dbReference type="InterPro" id="IPR014528">
    <property type="entry name" value="GdpP/PdeA"/>
</dbReference>
<keyword evidence="3" id="KW-0812">Transmembrane</keyword>
<feature type="binding site" evidence="2">
    <location>
        <position position="458"/>
    </location>
    <ligand>
        <name>Mn(2+)</name>
        <dbReference type="ChEBI" id="CHEBI:29035"/>
        <label>2</label>
    </ligand>
</feature>
<evidence type="ECO:0000256" key="2">
    <source>
        <dbReference type="PIRSR" id="PIRSR026583-50"/>
    </source>
</evidence>
<keyword evidence="2" id="KW-0464">Manganese</keyword>
<comment type="catalytic activity">
    <reaction evidence="1">
        <text>3',3'-c-di-AMP + H2O = 5'-O-phosphonoadenylyl-(3'-&gt;5')-adenosine + H(+)</text>
        <dbReference type="Rhea" id="RHEA:54420"/>
        <dbReference type="ChEBI" id="CHEBI:15377"/>
        <dbReference type="ChEBI" id="CHEBI:15378"/>
        <dbReference type="ChEBI" id="CHEBI:71500"/>
        <dbReference type="ChEBI" id="CHEBI:138171"/>
    </reaction>
</comment>
<reference evidence="5" key="2">
    <citation type="journal article" date="2021" name="PeerJ">
        <title>Extensive microbial diversity within the chicken gut microbiome revealed by metagenomics and culture.</title>
        <authorList>
            <person name="Gilroy R."/>
            <person name="Ravi A."/>
            <person name="Getino M."/>
            <person name="Pursley I."/>
            <person name="Horton D.L."/>
            <person name="Alikhan N.F."/>
            <person name="Baker D."/>
            <person name="Gharbi K."/>
            <person name="Hall N."/>
            <person name="Watson M."/>
            <person name="Adriaenssens E.M."/>
            <person name="Foster-Nyarko E."/>
            <person name="Jarju S."/>
            <person name="Secka A."/>
            <person name="Antonio M."/>
            <person name="Oren A."/>
            <person name="Chaudhuri R.R."/>
            <person name="La Ragione R."/>
            <person name="Hildebrand F."/>
            <person name="Pallen M.J."/>
        </authorList>
    </citation>
    <scope>NUCLEOTIDE SEQUENCE</scope>
    <source>
        <strain evidence="5">E3-2379</strain>
    </source>
</reference>
<dbReference type="AlphaFoldDB" id="A0A9D9I1M7"/>
<evidence type="ECO:0000313" key="5">
    <source>
        <dbReference type="EMBL" id="MBO8463498.1"/>
    </source>
</evidence>
<dbReference type="InterPro" id="IPR038763">
    <property type="entry name" value="DHH_sf"/>
</dbReference>
<dbReference type="InterPro" id="IPR001667">
    <property type="entry name" value="DDH_dom"/>
</dbReference>
<reference evidence="5" key="1">
    <citation type="submission" date="2020-10" db="EMBL/GenBank/DDBJ databases">
        <authorList>
            <person name="Gilroy R."/>
        </authorList>
    </citation>
    <scope>NUCLEOTIDE SEQUENCE</scope>
    <source>
        <strain evidence="5">E3-2379</strain>
    </source>
</reference>
<dbReference type="Pfam" id="PF02272">
    <property type="entry name" value="DHHA1"/>
    <property type="match status" value="1"/>
</dbReference>
<proteinExistence type="inferred from homology"/>
<feature type="binding site" evidence="2">
    <location>
        <position position="366"/>
    </location>
    <ligand>
        <name>Mn(2+)</name>
        <dbReference type="ChEBI" id="CHEBI:29035"/>
        <label>2</label>
    </ligand>
</feature>
<keyword evidence="1" id="KW-0378">Hydrolase</keyword>